<feature type="signal peptide" evidence="1">
    <location>
        <begin position="1"/>
        <end position="21"/>
    </location>
</feature>
<evidence type="ECO:0000313" key="3">
    <source>
        <dbReference type="Proteomes" id="UP000799118"/>
    </source>
</evidence>
<dbReference type="InterPro" id="IPR038921">
    <property type="entry name" value="YOR389W-like"/>
</dbReference>
<protein>
    <submittedName>
        <fullName evidence="2">Uncharacterized protein</fullName>
    </submittedName>
</protein>
<reference evidence="2" key="1">
    <citation type="journal article" date="2019" name="Environ. Microbiol.">
        <title>Fungal ecological strategies reflected in gene transcription - a case study of two litter decomposers.</title>
        <authorList>
            <person name="Barbi F."/>
            <person name="Kohler A."/>
            <person name="Barry K."/>
            <person name="Baskaran P."/>
            <person name="Daum C."/>
            <person name="Fauchery L."/>
            <person name="Ihrmark K."/>
            <person name="Kuo A."/>
            <person name="LaButti K."/>
            <person name="Lipzen A."/>
            <person name="Morin E."/>
            <person name="Grigoriev I.V."/>
            <person name="Henrissat B."/>
            <person name="Lindahl B."/>
            <person name="Martin F."/>
        </authorList>
    </citation>
    <scope>NUCLEOTIDE SEQUENCE</scope>
    <source>
        <strain evidence="2">JB14</strain>
    </source>
</reference>
<dbReference type="PANTHER" id="PTHR35204">
    <property type="entry name" value="YALI0A21131P"/>
    <property type="match status" value="1"/>
</dbReference>
<evidence type="ECO:0000256" key="1">
    <source>
        <dbReference type="SAM" id="SignalP"/>
    </source>
</evidence>
<evidence type="ECO:0000313" key="2">
    <source>
        <dbReference type="EMBL" id="KAE9392261.1"/>
    </source>
</evidence>
<dbReference type="AlphaFoldDB" id="A0A6A4H2H6"/>
<dbReference type="Proteomes" id="UP000799118">
    <property type="component" value="Unassembled WGS sequence"/>
</dbReference>
<gene>
    <name evidence="2" type="ORF">BT96DRAFT_888117</name>
</gene>
<name>A0A6A4H2H6_9AGAR</name>
<sequence>MLSRSLQSLLGLSLSLSLVEAAQIPFIAPHETSTSAVPFAGLENQSDNWDINVSPNENATGHLIFETVSSFMQHWPNTRYRNGHNIVPGIVPVGTVLYHGRGDSNTPTGPEWLATDPEHSYIFCRGQASTGCWQLTVTALRPLNVLYLDGSGAAKMPDGPMDSQDVLAFGEIIPEKYIAERERIKNMCQWAKDFPVDGFVRMEMDFEIMLCDFSDGVQVEPINLRSRGNSGGPDSEFYPPGPHPYDDTSFAQLDINSSALPNTGFEVIHSGSWHRYYPGDTRIQLDLTRLISFYDTELVPSLVAERLGKDRLKHRLLGISQEDLQNAVKRIEEATTATEPGSGIDWKTLIQLVIKRFENRLEMVQYILNSTSPGNSNIQIQLVAMLRPYMLSTTKPTQDLASTEWVSPMFKLCATTYTKYITANPSLHSRLTASEELILGGVHETTREICRVVTGMWVDGVMAGLDPDLYKPSTTEGLVETEIESLLASWKERISSLMKWLDWSVWLKCRPACGFEELCELPMWPFRRGTDEFEDPQPKCIRRMAPFDSSWV</sequence>
<keyword evidence="1" id="KW-0732">Signal</keyword>
<dbReference type="EMBL" id="ML769600">
    <property type="protein sequence ID" value="KAE9392261.1"/>
    <property type="molecule type" value="Genomic_DNA"/>
</dbReference>
<feature type="chain" id="PRO_5025634747" evidence="1">
    <location>
        <begin position="22"/>
        <end position="552"/>
    </location>
</feature>
<dbReference type="OrthoDB" id="10261782at2759"/>
<keyword evidence="3" id="KW-1185">Reference proteome</keyword>
<dbReference type="PANTHER" id="PTHR35204:SF1">
    <property type="entry name" value="ENTEROTOXIN"/>
    <property type="match status" value="1"/>
</dbReference>
<accession>A0A6A4H2H6</accession>
<proteinExistence type="predicted"/>
<organism evidence="2 3">
    <name type="scientific">Gymnopus androsaceus JB14</name>
    <dbReference type="NCBI Taxonomy" id="1447944"/>
    <lineage>
        <taxon>Eukaryota</taxon>
        <taxon>Fungi</taxon>
        <taxon>Dikarya</taxon>
        <taxon>Basidiomycota</taxon>
        <taxon>Agaricomycotina</taxon>
        <taxon>Agaricomycetes</taxon>
        <taxon>Agaricomycetidae</taxon>
        <taxon>Agaricales</taxon>
        <taxon>Marasmiineae</taxon>
        <taxon>Omphalotaceae</taxon>
        <taxon>Gymnopus</taxon>
    </lineage>
</organism>